<accession>A0A9W6TUR5</accession>
<dbReference type="EMBL" id="BSXW01000352">
    <property type="protein sequence ID" value="GMF19672.1"/>
    <property type="molecule type" value="Genomic_DNA"/>
</dbReference>
<name>A0A9W6TUR5_9STRA</name>
<dbReference type="Proteomes" id="UP001165083">
    <property type="component" value="Unassembled WGS sequence"/>
</dbReference>
<organism evidence="1 2">
    <name type="scientific">Phytophthora lilii</name>
    <dbReference type="NCBI Taxonomy" id="2077276"/>
    <lineage>
        <taxon>Eukaryota</taxon>
        <taxon>Sar</taxon>
        <taxon>Stramenopiles</taxon>
        <taxon>Oomycota</taxon>
        <taxon>Peronosporomycetes</taxon>
        <taxon>Peronosporales</taxon>
        <taxon>Peronosporaceae</taxon>
        <taxon>Phytophthora</taxon>
    </lineage>
</organism>
<proteinExistence type="predicted"/>
<protein>
    <submittedName>
        <fullName evidence="1">Unnamed protein product</fullName>
    </submittedName>
</protein>
<reference evidence="1" key="1">
    <citation type="submission" date="2023-04" db="EMBL/GenBank/DDBJ databases">
        <title>Phytophthora lilii NBRC 32176.</title>
        <authorList>
            <person name="Ichikawa N."/>
            <person name="Sato H."/>
            <person name="Tonouchi N."/>
        </authorList>
    </citation>
    <scope>NUCLEOTIDE SEQUENCE</scope>
    <source>
        <strain evidence="1">NBRC 32176</strain>
    </source>
</reference>
<comment type="caution">
    <text evidence="1">The sequence shown here is derived from an EMBL/GenBank/DDBJ whole genome shotgun (WGS) entry which is preliminary data.</text>
</comment>
<sequence>MSSTALTKVQLLTHHAGEATWRRAVPQQLHVAWVMLPLSASHGRSGNHDNGSCDDGRQVSRCRETCTSKLGRTGLQSGPYHRQLEQSAARAVGVFRHGRVQGGVEDHVVGLVADEGEDQVPSMDEYVVFVKRHQLALGAMGYVAVPFVGVQAGVIVEGNNNAPWNGPHVHEISSRLHRRKLAPRRQVAQVRGGFDPTPLTWLRIDDEGLAEFRQDAGHVS</sequence>
<keyword evidence="2" id="KW-1185">Reference proteome</keyword>
<evidence type="ECO:0000313" key="2">
    <source>
        <dbReference type="Proteomes" id="UP001165083"/>
    </source>
</evidence>
<evidence type="ECO:0000313" key="1">
    <source>
        <dbReference type="EMBL" id="GMF19672.1"/>
    </source>
</evidence>
<dbReference type="AlphaFoldDB" id="A0A9W6TUR5"/>
<gene>
    <name evidence="1" type="ORF">Plil01_000755000</name>
</gene>